<proteinExistence type="predicted"/>
<accession>A0A0E9TGL0</accession>
<name>A0A0E9TGL0_ANGAN</name>
<dbReference type="EMBL" id="GBXM01055783">
    <property type="protein sequence ID" value="JAH52794.1"/>
    <property type="molecule type" value="Transcribed_RNA"/>
</dbReference>
<evidence type="ECO:0000313" key="1">
    <source>
        <dbReference type="EMBL" id="JAH52794.1"/>
    </source>
</evidence>
<reference evidence="1" key="2">
    <citation type="journal article" date="2015" name="Fish Shellfish Immunol.">
        <title>Early steps in the European eel (Anguilla anguilla)-Vibrio vulnificus interaction in the gills: Role of the RtxA13 toxin.</title>
        <authorList>
            <person name="Callol A."/>
            <person name="Pajuelo D."/>
            <person name="Ebbesson L."/>
            <person name="Teles M."/>
            <person name="MacKenzie S."/>
            <person name="Amaro C."/>
        </authorList>
    </citation>
    <scope>NUCLEOTIDE SEQUENCE</scope>
</reference>
<protein>
    <submittedName>
        <fullName evidence="1">Uncharacterized protein</fullName>
    </submittedName>
</protein>
<sequence length="27" mass="3101">MDSQIRLTKCYQCNTIAEFQAYLCSLG</sequence>
<reference evidence="1" key="1">
    <citation type="submission" date="2014-11" db="EMBL/GenBank/DDBJ databases">
        <authorList>
            <person name="Amaro Gonzalez C."/>
        </authorList>
    </citation>
    <scope>NUCLEOTIDE SEQUENCE</scope>
</reference>
<organism evidence="1">
    <name type="scientific">Anguilla anguilla</name>
    <name type="common">European freshwater eel</name>
    <name type="synonym">Muraena anguilla</name>
    <dbReference type="NCBI Taxonomy" id="7936"/>
    <lineage>
        <taxon>Eukaryota</taxon>
        <taxon>Metazoa</taxon>
        <taxon>Chordata</taxon>
        <taxon>Craniata</taxon>
        <taxon>Vertebrata</taxon>
        <taxon>Euteleostomi</taxon>
        <taxon>Actinopterygii</taxon>
        <taxon>Neopterygii</taxon>
        <taxon>Teleostei</taxon>
        <taxon>Anguilliformes</taxon>
        <taxon>Anguillidae</taxon>
        <taxon>Anguilla</taxon>
    </lineage>
</organism>
<dbReference type="AlphaFoldDB" id="A0A0E9TGL0"/>